<evidence type="ECO:0000256" key="1">
    <source>
        <dbReference type="ARBA" id="ARBA00022722"/>
    </source>
</evidence>
<evidence type="ECO:0000256" key="10">
    <source>
        <dbReference type="HAMAP-Rule" id="MF_01192"/>
    </source>
</evidence>
<evidence type="ECO:0000256" key="6">
    <source>
        <dbReference type="ARBA" id="ARBA00022958"/>
    </source>
</evidence>
<dbReference type="GO" id="GO:0000287">
    <property type="term" value="F:magnesium ion binding"/>
    <property type="evidence" value="ECO:0007669"/>
    <property type="project" value="UniProtKB-UniRule"/>
</dbReference>
<dbReference type="GO" id="GO:0017108">
    <property type="term" value="F:5'-flap endonuclease activity"/>
    <property type="evidence" value="ECO:0007669"/>
    <property type="project" value="UniProtKB-UniRule"/>
</dbReference>
<dbReference type="InterPro" id="IPR008918">
    <property type="entry name" value="HhH2"/>
</dbReference>
<dbReference type="Pfam" id="PF01367">
    <property type="entry name" value="5_3_exonuc"/>
    <property type="match status" value="1"/>
</dbReference>
<dbReference type="InterPro" id="IPR020046">
    <property type="entry name" value="5-3_exonucl_a-hlix_arch_N"/>
</dbReference>
<dbReference type="InterPro" id="IPR022895">
    <property type="entry name" value="Xni"/>
</dbReference>
<keyword evidence="6 10" id="KW-0630">Potassium</keyword>
<evidence type="ECO:0000256" key="8">
    <source>
        <dbReference type="ARBA" id="ARBA00061117"/>
    </source>
</evidence>
<dbReference type="NCBIfam" id="NF007017">
    <property type="entry name" value="PRK09482.1"/>
    <property type="match status" value="1"/>
</dbReference>
<feature type="domain" description="5'-3' exonuclease" evidence="11">
    <location>
        <begin position="14"/>
        <end position="261"/>
    </location>
</feature>
<comment type="cofactor">
    <cofactor evidence="10">
        <name>Mg(2+)</name>
        <dbReference type="ChEBI" id="CHEBI:18420"/>
    </cofactor>
    <text evidence="10">Binds 2 Mg(2+) per subunit. Only one magnesium ion has a direct interaction with the protein, the other interactions are indirect.</text>
</comment>
<evidence type="ECO:0000313" key="13">
    <source>
        <dbReference type="Proteomes" id="UP000291793"/>
    </source>
</evidence>
<dbReference type="Gene3D" id="3.40.50.1010">
    <property type="entry name" value="5'-nuclease"/>
    <property type="match status" value="1"/>
</dbReference>
<feature type="binding site" evidence="10">
    <location>
        <position position="196"/>
    </location>
    <ligand>
        <name>K(+)</name>
        <dbReference type="ChEBI" id="CHEBI:29103"/>
    </ligand>
</feature>
<dbReference type="InterPro" id="IPR020045">
    <property type="entry name" value="DNA_polI_H3TH"/>
</dbReference>
<dbReference type="PANTHER" id="PTHR42646:SF2">
    <property type="entry name" value="5'-3' EXONUCLEASE FAMILY PROTEIN"/>
    <property type="match status" value="1"/>
</dbReference>
<feature type="binding site" evidence="10">
    <location>
        <position position="193"/>
    </location>
    <ligand>
        <name>K(+)</name>
        <dbReference type="ChEBI" id="CHEBI:29103"/>
    </ligand>
</feature>
<feature type="binding site" evidence="10">
    <location>
        <position position="182"/>
    </location>
    <ligand>
        <name>K(+)</name>
        <dbReference type="ChEBI" id="CHEBI:29103"/>
    </ligand>
</feature>
<keyword evidence="5 10" id="KW-0460">Magnesium</keyword>
<dbReference type="Proteomes" id="UP000291793">
    <property type="component" value="Unassembled WGS sequence"/>
</dbReference>
<feature type="binding site" evidence="10">
    <location>
        <position position="115"/>
    </location>
    <ligand>
        <name>Mg(2+)</name>
        <dbReference type="ChEBI" id="CHEBI:18420"/>
    </ligand>
</feature>
<dbReference type="AlphaFoldDB" id="A0A4R0H778"/>
<evidence type="ECO:0000256" key="9">
    <source>
        <dbReference type="ARBA" id="ARBA00074952"/>
    </source>
</evidence>
<dbReference type="SMART" id="SM00279">
    <property type="entry name" value="HhH2"/>
    <property type="match status" value="1"/>
</dbReference>
<keyword evidence="3 10" id="KW-0255">Endonuclease</keyword>
<dbReference type="CDD" id="cd09898">
    <property type="entry name" value="H3TH_53EXO"/>
    <property type="match status" value="1"/>
</dbReference>
<gene>
    <name evidence="10 12" type="primary">xni</name>
    <name evidence="10" type="synonym">ygdG</name>
    <name evidence="12" type="ORF">E0L21_12180</name>
</gene>
<keyword evidence="7 10" id="KW-0238">DNA-binding</keyword>
<dbReference type="FunFam" id="1.10.150.20:FF:000003">
    <property type="entry name" value="DNA polymerase I"/>
    <property type="match status" value="1"/>
</dbReference>
<evidence type="ECO:0000259" key="11">
    <source>
        <dbReference type="SMART" id="SM00475"/>
    </source>
</evidence>
<dbReference type="InterPro" id="IPR002421">
    <property type="entry name" value="5-3_exonuclease"/>
</dbReference>
<sequence>MLPLGTISRRVSVAHLLIVDALNLIRRIHAVQGSPCVDTCLHALEQLVVHSQPTHAVAVFDDEARSQGWRHQLLPDYKAGRPPMPETLHAEMPALRTAFEQRGIRCWATPGNEADDLAATLAVKMAQAGQQATIISTDKGYCQLLSPTIRIRDYFQKRWLDAPFIAQEYGVTPQQLPDYWGLAGISSSKVPGVAGIGPKSATQLLNTFPTLEALYENLADVPEKWRQKLETHKAMAFTCRDVARLQTDLQLDGNLQQLRLTR</sequence>
<dbReference type="GO" id="GO:0033567">
    <property type="term" value="P:DNA replication, Okazaki fragment processing"/>
    <property type="evidence" value="ECO:0007669"/>
    <property type="project" value="UniProtKB-UniRule"/>
</dbReference>
<dbReference type="GO" id="GO:0008409">
    <property type="term" value="F:5'-3' exonuclease activity"/>
    <property type="evidence" value="ECO:0007669"/>
    <property type="project" value="InterPro"/>
</dbReference>
<dbReference type="HAMAP" id="MF_01192">
    <property type="entry name" value="Xni"/>
    <property type="match status" value="1"/>
</dbReference>
<dbReference type="InterPro" id="IPR036279">
    <property type="entry name" value="5-3_exonuclease_C_sf"/>
</dbReference>
<keyword evidence="13" id="KW-1185">Reference proteome</keyword>
<keyword evidence="4 10" id="KW-0378">Hydrolase</keyword>
<evidence type="ECO:0000256" key="5">
    <source>
        <dbReference type="ARBA" id="ARBA00022842"/>
    </source>
</evidence>
<proteinExistence type="inferred from homology"/>
<dbReference type="SMART" id="SM00475">
    <property type="entry name" value="53EXOc"/>
    <property type="match status" value="1"/>
</dbReference>
<dbReference type="InterPro" id="IPR029060">
    <property type="entry name" value="PIN-like_dom_sf"/>
</dbReference>
<dbReference type="GO" id="GO:0003677">
    <property type="term" value="F:DNA binding"/>
    <property type="evidence" value="ECO:0007669"/>
    <property type="project" value="UniProtKB-UniRule"/>
</dbReference>
<evidence type="ECO:0000256" key="7">
    <source>
        <dbReference type="ARBA" id="ARBA00023125"/>
    </source>
</evidence>
<dbReference type="GO" id="GO:0030955">
    <property type="term" value="F:potassium ion binding"/>
    <property type="evidence" value="ECO:0007669"/>
    <property type="project" value="UniProtKB-UniRule"/>
</dbReference>
<evidence type="ECO:0000256" key="2">
    <source>
        <dbReference type="ARBA" id="ARBA00022723"/>
    </source>
</evidence>
<accession>A0A4R0H778</accession>
<comment type="caution">
    <text evidence="12">The sequence shown here is derived from an EMBL/GenBank/DDBJ whole genome shotgun (WGS) entry which is preliminary data.</text>
</comment>
<evidence type="ECO:0000256" key="4">
    <source>
        <dbReference type="ARBA" id="ARBA00022801"/>
    </source>
</evidence>
<comment type="function">
    <text evidence="10">Has flap endonuclease activity. During DNA replication, flap endonucleases cleave the 5'-overhanging flap structure that is generated by displacement synthesis when DNA polymerase encounters the 5'-end of a downstream Okazaki fragment.</text>
</comment>
<keyword evidence="2 10" id="KW-0479">Metal-binding</keyword>
<protein>
    <recommendedName>
        <fullName evidence="9 10">Flap endonuclease Xni</fullName>
        <shortName evidence="10">FEN</shortName>
        <ecNumber evidence="10">3.1.-.-</ecNumber>
    </recommendedName>
</protein>
<dbReference type="InterPro" id="IPR038969">
    <property type="entry name" value="FEN"/>
</dbReference>
<dbReference type="Pfam" id="PF02739">
    <property type="entry name" value="5_3_exonuc_N"/>
    <property type="match status" value="1"/>
</dbReference>
<feature type="region of interest" description="Interaction with DNA" evidence="10">
    <location>
        <begin position="195"/>
        <end position="200"/>
    </location>
</feature>
<feature type="binding site" evidence="10">
    <location>
        <position position="191"/>
    </location>
    <ligand>
        <name>K(+)</name>
        <dbReference type="ChEBI" id="CHEBI:29103"/>
    </ligand>
</feature>
<evidence type="ECO:0000313" key="12">
    <source>
        <dbReference type="EMBL" id="TCC06745.1"/>
    </source>
</evidence>
<reference evidence="12 13" key="1">
    <citation type="submission" date="2019-02" db="EMBL/GenBank/DDBJ databases">
        <title>The draft genome of Kosakonia quasisacchari strain WCHKQ120001.</title>
        <authorList>
            <person name="Wang C."/>
            <person name="Feng Y."/>
            <person name="Zong Z."/>
        </authorList>
    </citation>
    <scope>NUCLEOTIDE SEQUENCE [LARGE SCALE GENOMIC DNA]</scope>
    <source>
        <strain evidence="12 13">WCHKQ120001</strain>
    </source>
</reference>
<dbReference type="CDD" id="cd09859">
    <property type="entry name" value="PIN_53EXO"/>
    <property type="match status" value="1"/>
</dbReference>
<evidence type="ECO:0000256" key="3">
    <source>
        <dbReference type="ARBA" id="ARBA00022759"/>
    </source>
</evidence>
<dbReference type="EMBL" id="SJOP01000010">
    <property type="protein sequence ID" value="TCC06745.1"/>
    <property type="molecule type" value="Genomic_DNA"/>
</dbReference>
<dbReference type="OrthoDB" id="8070997at2"/>
<dbReference type="PANTHER" id="PTHR42646">
    <property type="entry name" value="FLAP ENDONUCLEASE XNI"/>
    <property type="match status" value="1"/>
</dbReference>
<name>A0A4R0H778_9ENTR</name>
<keyword evidence="1 10" id="KW-0540">Nuclease</keyword>
<dbReference type="SUPFAM" id="SSF88723">
    <property type="entry name" value="PIN domain-like"/>
    <property type="match status" value="1"/>
</dbReference>
<comment type="similarity">
    <text evidence="8 10">Belongs to the Xni family.</text>
</comment>
<dbReference type="EC" id="3.1.-.-" evidence="10"/>
<organism evidence="12 13">
    <name type="scientific">Kosakonia quasisacchari</name>
    <dbReference type="NCBI Taxonomy" id="2529380"/>
    <lineage>
        <taxon>Bacteria</taxon>
        <taxon>Pseudomonadati</taxon>
        <taxon>Pseudomonadota</taxon>
        <taxon>Gammaproteobacteria</taxon>
        <taxon>Enterobacterales</taxon>
        <taxon>Enterobacteriaceae</taxon>
        <taxon>Kosakonia</taxon>
    </lineage>
</organism>
<dbReference type="SUPFAM" id="SSF47807">
    <property type="entry name" value="5' to 3' exonuclease, C-terminal subdomain"/>
    <property type="match status" value="1"/>
</dbReference>
<feature type="binding site" evidence="10">
    <location>
        <position position="183"/>
    </location>
    <ligand>
        <name>K(+)</name>
        <dbReference type="ChEBI" id="CHEBI:29103"/>
    </ligand>
</feature>
<dbReference type="Gene3D" id="1.10.150.20">
    <property type="entry name" value="5' to 3' exonuclease, C-terminal subdomain"/>
    <property type="match status" value="1"/>
</dbReference>
<comment type="cofactor">
    <cofactor evidence="10">
        <name>K(+)</name>
        <dbReference type="ChEBI" id="CHEBI:29103"/>
    </cofactor>
    <text evidence="10">Binds 1 K(+) per subunit. The potassium ion strongly increases the affinity for DNA.</text>
</comment>
<dbReference type="FunFam" id="3.40.50.1010:FF:000011">
    <property type="entry name" value="Flap endonuclease Xni"/>
    <property type="match status" value="1"/>
</dbReference>